<accession>A0A4Z2HVE6</accession>
<organism evidence="2 3">
    <name type="scientific">Liparis tanakae</name>
    <name type="common">Tanaka's snailfish</name>
    <dbReference type="NCBI Taxonomy" id="230148"/>
    <lineage>
        <taxon>Eukaryota</taxon>
        <taxon>Metazoa</taxon>
        <taxon>Chordata</taxon>
        <taxon>Craniata</taxon>
        <taxon>Vertebrata</taxon>
        <taxon>Euteleostomi</taxon>
        <taxon>Actinopterygii</taxon>
        <taxon>Neopterygii</taxon>
        <taxon>Teleostei</taxon>
        <taxon>Neoteleostei</taxon>
        <taxon>Acanthomorphata</taxon>
        <taxon>Eupercaria</taxon>
        <taxon>Perciformes</taxon>
        <taxon>Cottioidei</taxon>
        <taxon>Cottales</taxon>
        <taxon>Liparidae</taxon>
        <taxon>Liparis</taxon>
    </lineage>
</organism>
<comment type="caution">
    <text evidence="2">The sequence shown here is derived from an EMBL/GenBank/DDBJ whole genome shotgun (WGS) entry which is preliminary data.</text>
</comment>
<dbReference type="EMBL" id="SRLO01000183">
    <property type="protein sequence ID" value="TNN68882.1"/>
    <property type="molecule type" value="Genomic_DNA"/>
</dbReference>
<sequence length="113" mass="12438">MGQSARPHLPVGLLPPLALMCVEQQDQLLLNEFALLGVSRWARGHATGPRDHAHRRYLLLHLGQVAIQTHSSSPLCFAEVPNRQQCSGRQSKPSPAEKEKGGDTEREISLLNS</sequence>
<name>A0A4Z2HVE6_9TELE</name>
<protein>
    <submittedName>
        <fullName evidence="2">Uncharacterized protein</fullName>
    </submittedName>
</protein>
<gene>
    <name evidence="2" type="ORF">EYF80_020917</name>
</gene>
<evidence type="ECO:0000313" key="3">
    <source>
        <dbReference type="Proteomes" id="UP000314294"/>
    </source>
</evidence>
<evidence type="ECO:0000256" key="1">
    <source>
        <dbReference type="SAM" id="MobiDB-lite"/>
    </source>
</evidence>
<dbReference type="AlphaFoldDB" id="A0A4Z2HVE6"/>
<reference evidence="2 3" key="1">
    <citation type="submission" date="2019-03" db="EMBL/GenBank/DDBJ databases">
        <title>First draft genome of Liparis tanakae, snailfish: a comprehensive survey of snailfish specific genes.</title>
        <authorList>
            <person name="Kim W."/>
            <person name="Song I."/>
            <person name="Jeong J.-H."/>
            <person name="Kim D."/>
            <person name="Kim S."/>
            <person name="Ryu S."/>
            <person name="Song J.Y."/>
            <person name="Lee S.K."/>
        </authorList>
    </citation>
    <scope>NUCLEOTIDE SEQUENCE [LARGE SCALE GENOMIC DNA]</scope>
    <source>
        <tissue evidence="2">Muscle</tissue>
    </source>
</reference>
<feature type="compositionally biased region" description="Polar residues" evidence="1">
    <location>
        <begin position="83"/>
        <end position="93"/>
    </location>
</feature>
<feature type="compositionally biased region" description="Basic and acidic residues" evidence="1">
    <location>
        <begin position="95"/>
        <end position="113"/>
    </location>
</feature>
<dbReference type="Proteomes" id="UP000314294">
    <property type="component" value="Unassembled WGS sequence"/>
</dbReference>
<proteinExistence type="predicted"/>
<feature type="region of interest" description="Disordered" evidence="1">
    <location>
        <begin position="83"/>
        <end position="113"/>
    </location>
</feature>
<keyword evidence="3" id="KW-1185">Reference proteome</keyword>
<evidence type="ECO:0000313" key="2">
    <source>
        <dbReference type="EMBL" id="TNN68882.1"/>
    </source>
</evidence>